<comment type="caution">
    <text evidence="1">The sequence shown here is derived from an EMBL/GenBank/DDBJ whole genome shotgun (WGS) entry which is preliminary data.</text>
</comment>
<evidence type="ECO:0000313" key="1">
    <source>
        <dbReference type="EMBL" id="CAK8690892.1"/>
    </source>
</evidence>
<keyword evidence="2" id="KW-1185">Reference proteome</keyword>
<gene>
    <name evidence="1" type="ORF">CVLEPA_LOCUS23448</name>
</gene>
<dbReference type="EMBL" id="CAWYQH010000119">
    <property type="protein sequence ID" value="CAK8690892.1"/>
    <property type="molecule type" value="Genomic_DNA"/>
</dbReference>
<reference evidence="1 2" key="1">
    <citation type="submission" date="2024-02" db="EMBL/GenBank/DDBJ databases">
        <authorList>
            <person name="Daric V."/>
            <person name="Darras S."/>
        </authorList>
    </citation>
    <scope>NUCLEOTIDE SEQUENCE [LARGE SCALE GENOMIC DNA]</scope>
</reference>
<proteinExistence type="predicted"/>
<accession>A0ABP0GGJ6</accession>
<evidence type="ECO:0000313" key="2">
    <source>
        <dbReference type="Proteomes" id="UP001642483"/>
    </source>
</evidence>
<organism evidence="1 2">
    <name type="scientific">Clavelina lepadiformis</name>
    <name type="common">Light-bulb sea squirt</name>
    <name type="synonym">Ascidia lepadiformis</name>
    <dbReference type="NCBI Taxonomy" id="159417"/>
    <lineage>
        <taxon>Eukaryota</taxon>
        <taxon>Metazoa</taxon>
        <taxon>Chordata</taxon>
        <taxon>Tunicata</taxon>
        <taxon>Ascidiacea</taxon>
        <taxon>Aplousobranchia</taxon>
        <taxon>Clavelinidae</taxon>
        <taxon>Clavelina</taxon>
    </lineage>
</organism>
<dbReference type="Proteomes" id="UP001642483">
    <property type="component" value="Unassembled WGS sequence"/>
</dbReference>
<protein>
    <submittedName>
        <fullName evidence="1">Uncharacterized protein</fullName>
    </submittedName>
</protein>
<name>A0ABP0GGJ6_CLALP</name>
<sequence length="124" mass="14399">MDLRQTTFSESILLIVTSACESSRRQFLTMYAATEWSKCLPIKSKHLGISILLTQRLKHLLHESLRVGFCASVGKHQTVTSFQNNNRLKVIRKCMMLFGVLDEFFASQKNEYCIYFIHQYTTNI</sequence>